<evidence type="ECO:0000313" key="3">
    <source>
        <dbReference type="EMBL" id="ATD60833.1"/>
    </source>
</evidence>
<dbReference type="KEGG" id="jsv:CNX70_12165"/>
<evidence type="ECO:0000256" key="2">
    <source>
        <dbReference type="SAM" id="SignalP"/>
    </source>
</evidence>
<organism evidence="3 4">
    <name type="scientific">Janthinobacterium svalbardensis</name>
    <dbReference type="NCBI Taxonomy" id="368607"/>
    <lineage>
        <taxon>Bacteria</taxon>
        <taxon>Pseudomonadati</taxon>
        <taxon>Pseudomonadota</taxon>
        <taxon>Betaproteobacteria</taxon>
        <taxon>Burkholderiales</taxon>
        <taxon>Oxalobacteraceae</taxon>
        <taxon>Janthinobacterium</taxon>
    </lineage>
</organism>
<dbReference type="RefSeq" id="WP_096234891.1">
    <property type="nucleotide sequence ID" value="NZ_CP023422.1"/>
</dbReference>
<feature type="region of interest" description="Disordered" evidence="1">
    <location>
        <begin position="119"/>
        <end position="143"/>
    </location>
</feature>
<feature type="chain" id="PRO_5012606445" evidence="2">
    <location>
        <begin position="20"/>
        <end position="207"/>
    </location>
</feature>
<keyword evidence="4" id="KW-1185">Reference proteome</keyword>
<keyword evidence="2" id="KW-0732">Signal</keyword>
<dbReference type="Proteomes" id="UP000218437">
    <property type="component" value="Chromosome"/>
</dbReference>
<evidence type="ECO:0000256" key="1">
    <source>
        <dbReference type="SAM" id="MobiDB-lite"/>
    </source>
</evidence>
<protein>
    <submittedName>
        <fullName evidence="3">Uncharacterized protein</fullName>
    </submittedName>
</protein>
<dbReference type="AlphaFoldDB" id="A0A290WVE7"/>
<feature type="signal peptide" evidence="2">
    <location>
        <begin position="1"/>
        <end position="19"/>
    </location>
</feature>
<accession>A0A290WVE7</accession>
<feature type="compositionally biased region" description="Basic residues" evidence="1">
    <location>
        <begin position="120"/>
        <end position="130"/>
    </location>
</feature>
<evidence type="ECO:0000313" key="4">
    <source>
        <dbReference type="Proteomes" id="UP000218437"/>
    </source>
</evidence>
<feature type="compositionally biased region" description="Polar residues" evidence="1">
    <location>
        <begin position="132"/>
        <end position="143"/>
    </location>
</feature>
<gene>
    <name evidence="3" type="ORF">CNX70_12165</name>
</gene>
<name>A0A290WVE7_9BURK</name>
<dbReference type="EMBL" id="CP023422">
    <property type="protein sequence ID" value="ATD60833.1"/>
    <property type="molecule type" value="Genomic_DNA"/>
</dbReference>
<reference evidence="3 4" key="1">
    <citation type="submission" date="2017-09" db="EMBL/GenBank/DDBJ databases">
        <title>Complete genome sequence of Janthinobacterium svalbardensis PAMC 27463.</title>
        <authorList>
            <person name="Cho Y.-J."/>
            <person name="Cho A."/>
            <person name="Kim O.-S."/>
            <person name="Lee J.-I."/>
        </authorList>
    </citation>
    <scope>NUCLEOTIDE SEQUENCE [LARGE SCALE GENOMIC DNA]</scope>
    <source>
        <strain evidence="3 4">PAMC 27463</strain>
    </source>
</reference>
<sequence length="207" mass="23293">MRILFSFLFILQFLTPDVAAGADRKSDGNVSVHGYTRKDGTYVSPHIRSRPDGNLTNNWSTLGNVNPYTGSPGTRTNFQNYSGKYQPSKSGQGASYYADYEEDDEFDINDIEQRETLAKAKARQSAKHRASISPQPSSAPEMQTTTRQAYKCSNSSGKVGVGTGRLSQDNEYSSFLKKMVHAGEFVIFKYEFRGKEYWFKQSKCTRL</sequence>
<proteinExistence type="predicted"/>